<feature type="domain" description="TadE-like" evidence="1">
    <location>
        <begin position="2"/>
        <end position="37"/>
    </location>
</feature>
<gene>
    <name evidence="2" type="ORF">LCGC14_2965190</name>
</gene>
<evidence type="ECO:0000313" key="2">
    <source>
        <dbReference type="EMBL" id="KKK66331.1"/>
    </source>
</evidence>
<proteinExistence type="predicted"/>
<dbReference type="Pfam" id="PF07811">
    <property type="entry name" value="TadE"/>
    <property type="match status" value="1"/>
</dbReference>
<dbReference type="InterPro" id="IPR012495">
    <property type="entry name" value="TadE-like_dom"/>
</dbReference>
<dbReference type="EMBL" id="LAZR01060127">
    <property type="protein sequence ID" value="KKK66331.1"/>
    <property type="molecule type" value="Genomic_DNA"/>
</dbReference>
<evidence type="ECO:0000259" key="1">
    <source>
        <dbReference type="Pfam" id="PF07811"/>
    </source>
</evidence>
<feature type="non-terminal residue" evidence="2">
    <location>
        <position position="150"/>
    </location>
</feature>
<protein>
    <recommendedName>
        <fullName evidence="1">TadE-like domain-containing protein</fullName>
    </recommendedName>
</protein>
<organism evidence="2">
    <name type="scientific">marine sediment metagenome</name>
    <dbReference type="NCBI Taxonomy" id="412755"/>
    <lineage>
        <taxon>unclassified sequences</taxon>
        <taxon>metagenomes</taxon>
        <taxon>ecological metagenomes</taxon>
    </lineage>
</organism>
<accession>A0A0F9A2B5</accession>
<dbReference type="AlphaFoldDB" id="A0A0F9A2B5"/>
<name>A0A0F9A2B5_9ZZZZ</name>
<reference evidence="2" key="1">
    <citation type="journal article" date="2015" name="Nature">
        <title>Complex archaea that bridge the gap between prokaryotes and eukaryotes.</title>
        <authorList>
            <person name="Spang A."/>
            <person name="Saw J.H."/>
            <person name="Jorgensen S.L."/>
            <person name="Zaremba-Niedzwiedzka K."/>
            <person name="Martijn J."/>
            <person name="Lind A.E."/>
            <person name="van Eijk R."/>
            <person name="Schleper C."/>
            <person name="Guy L."/>
            <person name="Ettema T.J."/>
        </authorList>
    </citation>
    <scope>NUCLEOTIDE SEQUENCE</scope>
</reference>
<comment type="caution">
    <text evidence="2">The sequence shown here is derived from an EMBL/GenBank/DDBJ whole genome shotgun (WGS) entry which is preliminary data.</text>
</comment>
<sequence length="150" mass="16141">MILALPILVVMLVALVEYTTLMILQSTVTHAATVGAREAGKIADIDEVIEAVQVVLGVNCITLADEEGSGTKVILEGGDLFPTEFGDPTLDCDPPTNPLEPDEVRVTVCIALTATPVCDALRTFGFSLIGKRFEVSSLVKKELQQWELQQ</sequence>